<dbReference type="RefSeq" id="XP_066085489.1">
    <property type="nucleotide sequence ID" value="XM_066229392.1"/>
</dbReference>
<dbReference type="EMBL" id="CP144089">
    <property type="protein sequence ID" value="WWD07522.1"/>
    <property type="molecule type" value="Genomic_DNA"/>
</dbReference>
<reference evidence="2 3" key="1">
    <citation type="submission" date="2024-01" db="EMBL/GenBank/DDBJ databases">
        <title>Comparative genomics of Cryptococcus and Kwoniella reveals pathogenesis evolution and contrasting modes of karyotype evolution via chromosome fusion or intercentromeric recombination.</title>
        <authorList>
            <person name="Coelho M.A."/>
            <person name="David-Palma M."/>
            <person name="Shea T."/>
            <person name="Bowers K."/>
            <person name="McGinley-Smith S."/>
            <person name="Mohammad A.W."/>
            <person name="Gnirke A."/>
            <person name="Yurkov A.M."/>
            <person name="Nowrousian M."/>
            <person name="Sun S."/>
            <person name="Cuomo C.A."/>
            <person name="Heitman J."/>
        </authorList>
    </citation>
    <scope>NUCLEOTIDE SEQUENCE [LARGE SCALE GENOMIC DNA]</scope>
    <source>
        <strain evidence="2 3">PYCC6329</strain>
    </source>
</reference>
<feature type="region of interest" description="Disordered" evidence="1">
    <location>
        <begin position="179"/>
        <end position="211"/>
    </location>
</feature>
<dbReference type="AlphaFoldDB" id="A0AAX4KNY8"/>
<dbReference type="GeneID" id="91104424"/>
<evidence type="ECO:0000256" key="1">
    <source>
        <dbReference type="SAM" id="MobiDB-lite"/>
    </source>
</evidence>
<feature type="compositionally biased region" description="Polar residues" evidence="1">
    <location>
        <begin position="182"/>
        <end position="206"/>
    </location>
</feature>
<evidence type="ECO:0000313" key="3">
    <source>
        <dbReference type="Proteomes" id="UP001358614"/>
    </source>
</evidence>
<name>A0AAX4KNY8_9TREE</name>
<proteinExistence type="predicted"/>
<accession>A0AAX4KNY8</accession>
<sequence>MPKDRSSSKDAKKAKRSTPYQRILMDFSEQDRLYELIKSDATWVEVEHRIEIYRCTYIDDPITKKTRSGWPGSMWHFVARRLGIYKGRQSEITIDKAKTCIKSFREQYKRSNRWPQMAKISSDDYGKMNKVLAERGLPTMASLPNSNSASASSMATFFASTKKVELPLTGPSDKVVPKKEWSTNATLGDESSTGSLENATNKSSAGVDNMDIGSVPIDEAMRSLEAEGPEEVEWLLHLNLRNPLKTNLEGDHELLQETVKTVLQRLQSMSIDIDDHSVIEVTSRFIRRLIKGSLYVSIDGIVKNLMLLPLQDASALNKILDIEKIIIKTDPYHVSKVLADILDPDRHLTADTPSAYAFHNFLKKGLETRFTEGIKQRKPANPCTPAVEKQMKKSAASGYTYLGDYYGVTTVGTKTRVQRYLNKSREAYNTFHYAVPGALGPFKPEDRTKSDYDIDKSPGIIIEALSQDKSSVEMVMVHTPLFPLAKDSYDRKFSPCQSATEALASTILKGDHNISEPGDPIYFRVDPLIRQICLSAKLNAKVIPEIGHIFGSKPLSESSLRDSRQGSLLIHTYQSMFSSSVFPENQPEDLDIDHFDISMTTGSNQHHKNSSRWTKKELDATYKHLASNNFTVIILFGKEAFMALDNYKDHNIRYLDRQNTLQVLPFAGKMNKITRLFVAVPEPASEKYSSTVDKTWMIQYGLAVASLISRLDPWKSPEDRITLFNQQYPELIDKIKQVTNAIVHARFLTSKEYIRSHKIYSSFPIIVDISTGPAFFKILRKDGKIQSCELKMPVIKGKGKYGLLFNGQVRLRFELDEEARVIYAIVVDKSMATPKVGYQKYFDDLVVDKPLLSIEGRRQIWGLNYKTSPNFDATD</sequence>
<organism evidence="2 3">
    <name type="scientific">Kwoniella europaea PYCC6329</name>
    <dbReference type="NCBI Taxonomy" id="1423913"/>
    <lineage>
        <taxon>Eukaryota</taxon>
        <taxon>Fungi</taxon>
        <taxon>Dikarya</taxon>
        <taxon>Basidiomycota</taxon>
        <taxon>Agaricomycotina</taxon>
        <taxon>Tremellomycetes</taxon>
        <taxon>Tremellales</taxon>
        <taxon>Cryptococcaceae</taxon>
        <taxon>Kwoniella</taxon>
    </lineage>
</organism>
<gene>
    <name evidence="2" type="ORF">V865_005623</name>
</gene>
<dbReference type="Proteomes" id="UP001358614">
    <property type="component" value="Chromosome 1"/>
</dbReference>
<protein>
    <submittedName>
        <fullName evidence="2">Uncharacterized protein</fullName>
    </submittedName>
</protein>
<evidence type="ECO:0000313" key="2">
    <source>
        <dbReference type="EMBL" id="WWD07522.1"/>
    </source>
</evidence>
<keyword evidence="3" id="KW-1185">Reference proteome</keyword>
<dbReference type="KEGG" id="ker:91104424"/>